<accession>A0A819R5X6</accession>
<dbReference type="OrthoDB" id="9992119at2759"/>
<organism evidence="2 3">
    <name type="scientific">Adineta steineri</name>
    <dbReference type="NCBI Taxonomy" id="433720"/>
    <lineage>
        <taxon>Eukaryota</taxon>
        <taxon>Metazoa</taxon>
        <taxon>Spiralia</taxon>
        <taxon>Gnathifera</taxon>
        <taxon>Rotifera</taxon>
        <taxon>Eurotatoria</taxon>
        <taxon>Bdelloidea</taxon>
        <taxon>Adinetida</taxon>
        <taxon>Adinetidae</taxon>
        <taxon>Adineta</taxon>
    </lineage>
</organism>
<dbReference type="Proteomes" id="UP000663891">
    <property type="component" value="Unassembled WGS sequence"/>
</dbReference>
<dbReference type="Proteomes" id="UP000663881">
    <property type="component" value="Unassembled WGS sequence"/>
</dbReference>
<reference evidence="2" key="1">
    <citation type="submission" date="2021-02" db="EMBL/GenBank/DDBJ databases">
        <authorList>
            <person name="Nowell W R."/>
        </authorList>
    </citation>
    <scope>NUCLEOTIDE SEQUENCE</scope>
</reference>
<protein>
    <submittedName>
        <fullName evidence="2">Uncharacterized protein</fullName>
    </submittedName>
</protein>
<sequence length="176" mass="19873">MAGEQDTQEVAAIKTQIESWLQTNNNTLKLDLTNNTLDFKKICDTLFTSDQATIRITLGFKDDNLTKNSSLDQFRSNFNFVALDRLPIPGLDGVPSQWNIYPQTPMSSFSEGVTIEHYDPNTQTLQIHIQTNFFAIYGSVPQEHPMMDAAAPNGTYLQVRRDIKGDIKLNAKLNFN</sequence>
<comment type="caution">
    <text evidence="2">The sequence shown here is derived from an EMBL/GenBank/DDBJ whole genome shotgun (WGS) entry which is preliminary data.</text>
</comment>
<dbReference type="EMBL" id="CAJNON010001278">
    <property type="protein sequence ID" value="CAF1447572.1"/>
    <property type="molecule type" value="Genomic_DNA"/>
</dbReference>
<dbReference type="EMBL" id="CAJOAY010003775">
    <property type="protein sequence ID" value="CAF4039399.1"/>
    <property type="molecule type" value="Genomic_DNA"/>
</dbReference>
<proteinExistence type="predicted"/>
<evidence type="ECO:0000313" key="3">
    <source>
        <dbReference type="Proteomes" id="UP000663881"/>
    </source>
</evidence>
<name>A0A819R5X6_9BILA</name>
<dbReference type="AlphaFoldDB" id="A0A819R5X6"/>
<evidence type="ECO:0000313" key="1">
    <source>
        <dbReference type="EMBL" id="CAF1447572.1"/>
    </source>
</evidence>
<gene>
    <name evidence="2" type="ORF">OKA104_LOCUS32075</name>
    <name evidence="1" type="ORF">VCS650_LOCUS39274</name>
</gene>
<evidence type="ECO:0000313" key="2">
    <source>
        <dbReference type="EMBL" id="CAF4039399.1"/>
    </source>
</evidence>